<evidence type="ECO:0000256" key="2">
    <source>
        <dbReference type="ARBA" id="ARBA00022527"/>
    </source>
</evidence>
<feature type="binding site" evidence="9">
    <location>
        <position position="140"/>
    </location>
    <ligand>
        <name>ATP</name>
        <dbReference type="ChEBI" id="CHEBI:30616"/>
    </ligand>
</feature>
<comment type="catalytic activity">
    <reaction evidence="8">
        <text>L-seryl-[protein] + ATP = O-phospho-L-seryl-[protein] + ADP + H(+)</text>
        <dbReference type="Rhea" id="RHEA:17989"/>
        <dbReference type="Rhea" id="RHEA-COMP:9863"/>
        <dbReference type="Rhea" id="RHEA-COMP:11604"/>
        <dbReference type="ChEBI" id="CHEBI:15378"/>
        <dbReference type="ChEBI" id="CHEBI:29999"/>
        <dbReference type="ChEBI" id="CHEBI:30616"/>
        <dbReference type="ChEBI" id="CHEBI:83421"/>
        <dbReference type="ChEBI" id="CHEBI:456216"/>
        <dbReference type="EC" id="2.7.11.1"/>
    </reaction>
</comment>
<feature type="region of interest" description="Disordered" evidence="10">
    <location>
        <begin position="34"/>
        <end position="84"/>
    </location>
</feature>
<keyword evidence="13" id="KW-1185">Reference proteome</keyword>
<dbReference type="OrthoDB" id="2649at2759"/>
<dbReference type="Gene3D" id="3.30.200.20">
    <property type="entry name" value="Phosphorylase Kinase, domain 1"/>
    <property type="match status" value="1"/>
</dbReference>
<dbReference type="GO" id="GO:0000245">
    <property type="term" value="P:spliceosomal complex assembly"/>
    <property type="evidence" value="ECO:0007669"/>
    <property type="project" value="TreeGrafter"/>
</dbReference>
<organism evidence="12 13">
    <name type="scientific">Drosophila guanche</name>
    <name type="common">Fruit fly</name>
    <dbReference type="NCBI Taxonomy" id="7266"/>
    <lineage>
        <taxon>Eukaryota</taxon>
        <taxon>Metazoa</taxon>
        <taxon>Ecdysozoa</taxon>
        <taxon>Arthropoda</taxon>
        <taxon>Hexapoda</taxon>
        <taxon>Insecta</taxon>
        <taxon>Pterygota</taxon>
        <taxon>Neoptera</taxon>
        <taxon>Endopterygota</taxon>
        <taxon>Diptera</taxon>
        <taxon>Brachycera</taxon>
        <taxon>Muscomorpha</taxon>
        <taxon>Ephydroidea</taxon>
        <taxon>Drosophilidae</taxon>
        <taxon>Drosophila</taxon>
        <taxon>Sophophora</taxon>
    </lineage>
</organism>
<dbReference type="FunFam" id="3.30.200.20:FF:000770">
    <property type="entry name" value="SRSF protein kinase 2"/>
    <property type="match status" value="1"/>
</dbReference>
<dbReference type="InterPro" id="IPR008271">
    <property type="entry name" value="Ser/Thr_kinase_AS"/>
</dbReference>
<dbReference type="FunFam" id="1.10.510.10:FF:000275">
    <property type="entry name" value="SRSF protein kinase 2 isoform X3"/>
    <property type="match status" value="1"/>
</dbReference>
<dbReference type="InterPro" id="IPR000719">
    <property type="entry name" value="Prot_kinase_dom"/>
</dbReference>
<evidence type="ECO:0000256" key="4">
    <source>
        <dbReference type="ARBA" id="ARBA00022741"/>
    </source>
</evidence>
<dbReference type="SUPFAM" id="SSF56112">
    <property type="entry name" value="Protein kinase-like (PK-like)"/>
    <property type="match status" value="1"/>
</dbReference>
<dbReference type="EC" id="2.7.11.1" evidence="1"/>
<evidence type="ECO:0000256" key="3">
    <source>
        <dbReference type="ARBA" id="ARBA00022679"/>
    </source>
</evidence>
<keyword evidence="6 9" id="KW-0067">ATP-binding</keyword>
<dbReference type="GO" id="GO:0050684">
    <property type="term" value="P:regulation of mRNA processing"/>
    <property type="evidence" value="ECO:0007669"/>
    <property type="project" value="TreeGrafter"/>
</dbReference>
<evidence type="ECO:0000256" key="10">
    <source>
        <dbReference type="SAM" id="MobiDB-lite"/>
    </source>
</evidence>
<dbReference type="PROSITE" id="PS00108">
    <property type="entry name" value="PROTEIN_KINASE_ST"/>
    <property type="match status" value="1"/>
</dbReference>
<dbReference type="Gene3D" id="1.10.510.10">
    <property type="entry name" value="Transferase(Phosphotransferase) domain 1"/>
    <property type="match status" value="2"/>
</dbReference>
<proteinExistence type="predicted"/>
<evidence type="ECO:0000256" key="1">
    <source>
        <dbReference type="ARBA" id="ARBA00012513"/>
    </source>
</evidence>
<evidence type="ECO:0000313" key="12">
    <source>
        <dbReference type="EMBL" id="SPP78590.1"/>
    </source>
</evidence>
<dbReference type="Pfam" id="PF00069">
    <property type="entry name" value="Pkinase"/>
    <property type="match status" value="2"/>
</dbReference>
<dbReference type="GO" id="GO:0004674">
    <property type="term" value="F:protein serine/threonine kinase activity"/>
    <property type="evidence" value="ECO:0007669"/>
    <property type="project" value="UniProtKB-KW"/>
</dbReference>
<reference evidence="13" key="1">
    <citation type="submission" date="2018-01" db="EMBL/GenBank/DDBJ databases">
        <authorList>
            <person name="Alioto T."/>
            <person name="Alioto T."/>
        </authorList>
    </citation>
    <scope>NUCLEOTIDE SEQUENCE [LARGE SCALE GENOMIC DNA]</scope>
</reference>
<dbReference type="GO" id="GO:0005524">
    <property type="term" value="F:ATP binding"/>
    <property type="evidence" value="ECO:0007669"/>
    <property type="project" value="UniProtKB-UniRule"/>
</dbReference>
<dbReference type="GO" id="GO:0005737">
    <property type="term" value="C:cytoplasm"/>
    <property type="evidence" value="ECO:0007669"/>
    <property type="project" value="TreeGrafter"/>
</dbReference>
<feature type="region of interest" description="Disordered" evidence="10">
    <location>
        <begin position="285"/>
        <end position="307"/>
    </location>
</feature>
<dbReference type="SMART" id="SM00220">
    <property type="entry name" value="S_TKc"/>
    <property type="match status" value="1"/>
</dbReference>
<dbReference type="OMA" id="EPNKWRG"/>
<dbReference type="PANTHER" id="PTHR47634:SF9">
    <property type="entry name" value="PROTEIN KINASE DOMAIN-CONTAINING PROTEIN-RELATED"/>
    <property type="match status" value="1"/>
</dbReference>
<dbReference type="Proteomes" id="UP000268350">
    <property type="component" value="Unassembled WGS sequence"/>
</dbReference>
<comment type="catalytic activity">
    <reaction evidence="7">
        <text>L-threonyl-[protein] + ATP = O-phospho-L-threonyl-[protein] + ADP + H(+)</text>
        <dbReference type="Rhea" id="RHEA:46608"/>
        <dbReference type="Rhea" id="RHEA-COMP:11060"/>
        <dbReference type="Rhea" id="RHEA-COMP:11605"/>
        <dbReference type="ChEBI" id="CHEBI:15378"/>
        <dbReference type="ChEBI" id="CHEBI:30013"/>
        <dbReference type="ChEBI" id="CHEBI:30616"/>
        <dbReference type="ChEBI" id="CHEBI:61977"/>
        <dbReference type="ChEBI" id="CHEBI:456216"/>
        <dbReference type="EC" id="2.7.11.1"/>
    </reaction>
</comment>
<evidence type="ECO:0000256" key="9">
    <source>
        <dbReference type="PROSITE-ProRule" id="PRU10141"/>
    </source>
</evidence>
<keyword evidence="3" id="KW-0808">Transferase</keyword>
<dbReference type="GO" id="GO:0005634">
    <property type="term" value="C:nucleus"/>
    <property type="evidence" value="ECO:0007669"/>
    <property type="project" value="TreeGrafter"/>
</dbReference>
<sequence>MLDANIRRIIRNLLAKCCSGQAKMSEEEAINDIVSGDSPKHNAVPDHNETAATPQINPDEESTSGSLQHLGNGRNGSSSSSVTCGEDENPADYCMGGYHPLHLGDILNHRYVVLKKLGWGHFSIVWLCFDMTSRVYCAVKVCKSAEKFAATALDEVSLLKRVAKYESHALRSRLVSLTDNFFVIGPNGTHHCLVFEILGQNLLCLIQRSNYQGIPSYNVRQIARQVLEGLAYLHTQCHIIHTDLKPENVMLEPNELNVRSKAAEAANTYLEAHAKLSPTRKLHGCASPSGDAVESDQEKKLTKTAKKRRRGQIKRIVSFFESHRRWLRQRAVEDLLQLASRSLLSPSTAGLGVTEQLPFMPFTFDGLTILTEYDIFHLERFKNLEQITNPPAYAMKCFLLECESFDNNQPIDTKSLKKRSSSDIMLPSDEIAAMKSSLARGSEMLKLLHSSPENFMRAVQEKVQECDRAAEAAQPKVWPKINRKWKIGDARKKVIGESPTVNLPDRNIVLRPDPALFPCELNTKLADMGNACRFDKHYTDNIQTREYRAVEVILRAGYNESADIWSAACMFWELATGDYLFELGKKTGTISCDDMHIASIIETCGPIPQYLIYDGENAQKIFKPNGELIHIKELNKRNLVSVLIETYNWSESEAFEFVAFLKPMLDPDPRSRVSATSALTSNWLVLNYC</sequence>
<dbReference type="EMBL" id="OUUW01000003">
    <property type="protein sequence ID" value="SPP78590.1"/>
    <property type="molecule type" value="Genomic_DNA"/>
</dbReference>
<dbReference type="InterPro" id="IPR011009">
    <property type="entry name" value="Kinase-like_dom_sf"/>
</dbReference>
<feature type="compositionally biased region" description="Basic and acidic residues" evidence="10">
    <location>
        <begin position="38"/>
        <end position="49"/>
    </location>
</feature>
<keyword evidence="4 9" id="KW-0547">Nucleotide-binding</keyword>
<dbReference type="InterPro" id="IPR051334">
    <property type="entry name" value="SRPK"/>
</dbReference>
<feature type="domain" description="Protein kinase" evidence="11">
    <location>
        <begin position="111"/>
        <end position="684"/>
    </location>
</feature>
<dbReference type="InterPro" id="IPR017441">
    <property type="entry name" value="Protein_kinase_ATP_BS"/>
</dbReference>
<evidence type="ECO:0000313" key="13">
    <source>
        <dbReference type="Proteomes" id="UP000268350"/>
    </source>
</evidence>
<accession>A0A3B0JSY8</accession>
<evidence type="ECO:0000256" key="7">
    <source>
        <dbReference type="ARBA" id="ARBA00047899"/>
    </source>
</evidence>
<gene>
    <name evidence="12" type="ORF">DGUA_6G011272</name>
</gene>
<evidence type="ECO:0000259" key="11">
    <source>
        <dbReference type="PROSITE" id="PS50011"/>
    </source>
</evidence>
<evidence type="ECO:0000256" key="8">
    <source>
        <dbReference type="ARBA" id="ARBA00048679"/>
    </source>
</evidence>
<dbReference type="PROSITE" id="PS50011">
    <property type="entry name" value="PROTEIN_KINASE_DOM"/>
    <property type="match status" value="1"/>
</dbReference>
<keyword evidence="5 12" id="KW-0418">Kinase</keyword>
<name>A0A3B0JSY8_DROGU</name>
<keyword evidence="2" id="KW-0723">Serine/threonine-protein kinase</keyword>
<dbReference type="PANTHER" id="PTHR47634">
    <property type="entry name" value="PROTEIN KINASE DOMAIN-CONTAINING PROTEIN-RELATED"/>
    <property type="match status" value="1"/>
</dbReference>
<dbReference type="AlphaFoldDB" id="A0A3B0JSY8"/>
<protein>
    <recommendedName>
        <fullName evidence="1">non-specific serine/threonine protein kinase</fullName>
        <ecNumber evidence="1">2.7.11.1</ecNumber>
    </recommendedName>
</protein>
<evidence type="ECO:0000256" key="6">
    <source>
        <dbReference type="ARBA" id="ARBA00022840"/>
    </source>
</evidence>
<dbReference type="PROSITE" id="PS00107">
    <property type="entry name" value="PROTEIN_KINASE_ATP"/>
    <property type="match status" value="1"/>
</dbReference>
<evidence type="ECO:0000256" key="5">
    <source>
        <dbReference type="ARBA" id="ARBA00022777"/>
    </source>
</evidence>
<dbReference type="STRING" id="7266.A0A3B0JSY8"/>